<proteinExistence type="predicted"/>
<protein>
    <submittedName>
        <fullName evidence="1">Uncharacterized protein</fullName>
    </submittedName>
</protein>
<dbReference type="OrthoDB" id="2447694at2759"/>
<organism evidence="1 2">
    <name type="scientific">Gigaspora rosea</name>
    <dbReference type="NCBI Taxonomy" id="44941"/>
    <lineage>
        <taxon>Eukaryota</taxon>
        <taxon>Fungi</taxon>
        <taxon>Fungi incertae sedis</taxon>
        <taxon>Mucoromycota</taxon>
        <taxon>Glomeromycotina</taxon>
        <taxon>Glomeromycetes</taxon>
        <taxon>Diversisporales</taxon>
        <taxon>Gigasporaceae</taxon>
        <taxon>Gigaspora</taxon>
    </lineage>
</organism>
<comment type="caution">
    <text evidence="1">The sequence shown here is derived from an EMBL/GenBank/DDBJ whole genome shotgun (WGS) entry which is preliminary data.</text>
</comment>
<keyword evidence="2" id="KW-1185">Reference proteome</keyword>
<gene>
    <name evidence="1" type="ORF">C2G38_2048560</name>
</gene>
<reference evidence="1 2" key="1">
    <citation type="submission" date="2018-06" db="EMBL/GenBank/DDBJ databases">
        <title>Comparative genomics reveals the genomic features of Rhizophagus irregularis, R. cerebriforme, R. diaphanum and Gigaspora rosea, and their symbiotic lifestyle signature.</title>
        <authorList>
            <person name="Morin E."/>
            <person name="San Clemente H."/>
            <person name="Chen E.C.H."/>
            <person name="De La Providencia I."/>
            <person name="Hainaut M."/>
            <person name="Kuo A."/>
            <person name="Kohler A."/>
            <person name="Murat C."/>
            <person name="Tang N."/>
            <person name="Roy S."/>
            <person name="Loubradou J."/>
            <person name="Henrissat B."/>
            <person name="Grigoriev I.V."/>
            <person name="Corradi N."/>
            <person name="Roux C."/>
            <person name="Martin F.M."/>
        </authorList>
    </citation>
    <scope>NUCLEOTIDE SEQUENCE [LARGE SCALE GENOMIC DNA]</scope>
    <source>
        <strain evidence="1 2">DAOM 194757</strain>
    </source>
</reference>
<accession>A0A397U238</accession>
<name>A0A397U238_9GLOM</name>
<dbReference type="EMBL" id="QKWP01002212">
    <property type="protein sequence ID" value="RIB04280.1"/>
    <property type="molecule type" value="Genomic_DNA"/>
</dbReference>
<sequence length="277" mass="32443">MMSCLFYIFNKRNYSVKSLVPFPGSASHFLPIHREALNIHYRNVNSANEIFDLLSENIQINNDLLVSNLTRQDLSSAVPESPILKKLNNEYERSLALYLNRIILNETPESKYREIFTDSLVIYLLGQLRFNIDSLLLTVQPNFKFKIFDKEVSARAEYSVSKGNAQILIDENKHMLRKRDYTENGKSQMSAEILACAFTNFENEVVRKSQTVYAMRVIGTRFTFYKAFMSKGYLESLYQGFPPNNKETRYVYDYADENYRSLIIDLLYRLRECLLKM</sequence>
<dbReference type="Proteomes" id="UP000266673">
    <property type="component" value="Unassembled WGS sequence"/>
</dbReference>
<dbReference type="AlphaFoldDB" id="A0A397U238"/>
<evidence type="ECO:0000313" key="2">
    <source>
        <dbReference type="Proteomes" id="UP000266673"/>
    </source>
</evidence>
<evidence type="ECO:0000313" key="1">
    <source>
        <dbReference type="EMBL" id="RIB04280.1"/>
    </source>
</evidence>